<feature type="region of interest" description="Disordered" evidence="1">
    <location>
        <begin position="607"/>
        <end position="896"/>
    </location>
</feature>
<gene>
    <name evidence="3" type="primary">LOC103365407</name>
</gene>
<accession>A0A9Y4KA45</accession>
<feature type="compositionally biased region" description="Low complexity" evidence="1">
    <location>
        <begin position="101"/>
        <end position="119"/>
    </location>
</feature>
<organism evidence="2 3">
    <name type="scientific">Stegastes partitus</name>
    <name type="common">bicolor damselfish</name>
    <dbReference type="NCBI Taxonomy" id="144197"/>
    <lineage>
        <taxon>Eukaryota</taxon>
        <taxon>Metazoa</taxon>
        <taxon>Chordata</taxon>
        <taxon>Craniata</taxon>
        <taxon>Vertebrata</taxon>
        <taxon>Euteleostomi</taxon>
        <taxon>Actinopterygii</taxon>
        <taxon>Neopterygii</taxon>
        <taxon>Teleostei</taxon>
        <taxon>Neoteleostei</taxon>
        <taxon>Acanthomorphata</taxon>
        <taxon>Ovalentaria</taxon>
        <taxon>Pomacentridae</taxon>
        <taxon>Stegastes</taxon>
    </lineage>
</organism>
<dbReference type="Proteomes" id="UP000694891">
    <property type="component" value="Unplaced"/>
</dbReference>
<feature type="region of interest" description="Disordered" evidence="1">
    <location>
        <begin position="234"/>
        <end position="332"/>
    </location>
</feature>
<feature type="compositionally biased region" description="Polar residues" evidence="1">
    <location>
        <begin position="529"/>
        <end position="559"/>
    </location>
</feature>
<feature type="region of interest" description="Disordered" evidence="1">
    <location>
        <begin position="82"/>
        <end position="163"/>
    </location>
</feature>
<feature type="compositionally biased region" description="Basic and acidic residues" evidence="1">
    <location>
        <begin position="413"/>
        <end position="429"/>
    </location>
</feature>
<feature type="region of interest" description="Disordered" evidence="1">
    <location>
        <begin position="1287"/>
        <end position="1319"/>
    </location>
</feature>
<keyword evidence="2" id="KW-1185">Reference proteome</keyword>
<proteinExistence type="predicted"/>
<feature type="region of interest" description="Disordered" evidence="1">
    <location>
        <begin position="409"/>
        <end position="584"/>
    </location>
</feature>
<feature type="compositionally biased region" description="Basic and acidic residues" evidence="1">
    <location>
        <begin position="803"/>
        <end position="815"/>
    </location>
</feature>
<evidence type="ECO:0000256" key="1">
    <source>
        <dbReference type="SAM" id="MobiDB-lite"/>
    </source>
</evidence>
<dbReference type="GeneID" id="103365407"/>
<feature type="compositionally biased region" description="Basic and acidic residues" evidence="1">
    <location>
        <begin position="120"/>
        <end position="149"/>
    </location>
</feature>
<sequence>MSGEAEETEYEDVGKAIEYESTQTCEPQEGMFRTVQEPDGDISVTDGLKTQGLPTRQAHLEAVMTETKSKSRKAAAVLEKLTERKSQVEENVQKETEQHKVSQSSEVKNESSESSAEAASHQKQETFEADAKIQRLKDKPESSVRKTELPSKPLGKVCLPKKSEESDVEEKLVEAANITIQSVQSKAATVKDPKTTPTEELNKTENVSKSDEIMNRFTEQDAAIKLKVRNANETMKGLQLSSPEMEENMSELDDVRFEQAEVETSVPPETDATKVTDGTSSDKVPLEEKGRGQIQDQSEIIIRDSKSTTERQGDSSSVEPAKDLSLAQAASKFHPKIKTQVRDFAGSKHHMAESISAKEGDQGSEEPQRLVKAEEALVESVQNKTTVKDRCSKAKLTEEMELTLKPSQDIDVVEIKPEEVSEEPAEKEAAFSPEEVPESEASPLKNEGGQMLRKWDKAADETAPDAWTDLKKPTTQQEASDTPVTIKARQKGTAISATGKQRTTEATGDATKKESPEPERTVVEEDQLKGNTVTDQTFKVFTLQETTATRQQMERTASATPIVEETSEEVNTDPDTLPETRNTKTKNVISIEDWIQKSQEQQIKRKVVVGKTRKEGMAKTESRSLKEATPKTGDVTDEPQSAVVLVKDRGNQTRLAEGGQQVHKTGPEEAVRDDASQPVSHKKSEKDKTSKSGNSKKVTEEERRDPAATDLHTSVRPLRATAMKQKQVETQTSVVSAERPTTKQTIKTAGRAQSTAFDDVVKEKAEGNMLNLETDESNRVAPREKKRLERQEHLKVTQLQRKHSGEDKETGDTRQPEPIPTKTEETEKVAGEAEEKNQTPRPTETKMMAEMKVTEKKPGDLCHTTDFKHIPHETKEQSEQVPQKKEATEEHPKSDQMSDIILEDVVTKKSRSLEAEGQRLDKNRNLCLEEVQSKTDIVRDECRSFTVFETKLSQATKASVAPVTEAASEKHLITPLRDLKPGTPQRFIVLDKLEKHLASEKETVNELQRQESTKASVDTVAGDQEFKQLKEVTSQLKTGRTALDEGKIPSKQETKATRGTLLRGDTTQGHEEGQYKGEETGEGFQSAVDVVKDVCPPVDTKQQQASRTPVVDAAHEKPLVAKEQDTLAAALQTCSSSDDGVKVTRSVEREGYESNDTSYAAKTKEVPQNTCGKRSRMAEVVGTIPIKFPELTESSAPGEEIPSQMVACKPDTGTGSTVKGEHAEMAFKGSRLSDIVTTRMEPKACKEGSKDEPNTEQSVNRAEVVFESQESKDGFDVRLWREPAVREPSVTDHTIGGRPQSDDRFTLQPTRSREAPGCRSVVETRGLTPEGTEHAFLQEACRGTEEELCH</sequence>
<feature type="compositionally biased region" description="Basic and acidic residues" evidence="1">
    <location>
        <begin position="822"/>
        <end position="896"/>
    </location>
</feature>
<feature type="compositionally biased region" description="Basic and acidic residues" evidence="1">
    <location>
        <begin position="612"/>
        <end position="629"/>
    </location>
</feature>
<feature type="compositionally biased region" description="Polar residues" evidence="1">
    <location>
        <begin position="493"/>
        <end position="506"/>
    </location>
</feature>
<reference evidence="3" key="1">
    <citation type="submission" date="2025-08" db="UniProtKB">
        <authorList>
            <consortium name="RefSeq"/>
        </authorList>
    </citation>
    <scope>IDENTIFICATION</scope>
</reference>
<feature type="compositionally biased region" description="Polar residues" evidence="1">
    <location>
        <begin position="742"/>
        <end position="756"/>
    </location>
</feature>
<evidence type="ECO:0000313" key="3">
    <source>
        <dbReference type="RefSeq" id="XP_008291055.1"/>
    </source>
</evidence>
<feature type="compositionally biased region" description="Low complexity" evidence="1">
    <location>
        <begin position="430"/>
        <end position="443"/>
    </location>
</feature>
<feature type="compositionally biased region" description="Basic and acidic residues" evidence="1">
    <location>
        <begin position="301"/>
        <end position="313"/>
    </location>
</feature>
<protein>
    <submittedName>
        <fullName evidence="3">Titin-like</fullName>
    </submittedName>
</protein>
<feature type="compositionally biased region" description="Basic and acidic residues" evidence="1">
    <location>
        <begin position="350"/>
        <end position="370"/>
    </location>
</feature>
<evidence type="ECO:0000313" key="2">
    <source>
        <dbReference type="Proteomes" id="UP000694891"/>
    </source>
</evidence>
<feature type="region of interest" description="Disordered" evidence="1">
    <location>
        <begin position="183"/>
        <end position="213"/>
    </location>
</feature>
<feature type="compositionally biased region" description="Basic and acidic residues" evidence="1">
    <location>
        <begin position="697"/>
        <end position="707"/>
    </location>
</feature>
<feature type="region of interest" description="Disordered" evidence="1">
    <location>
        <begin position="344"/>
        <end position="370"/>
    </location>
</feature>
<feature type="compositionally biased region" description="Basic and acidic residues" evidence="1">
    <location>
        <begin position="82"/>
        <end position="100"/>
    </location>
</feature>
<dbReference type="RefSeq" id="XP_008291055.1">
    <property type="nucleotide sequence ID" value="XM_008292833.1"/>
</dbReference>
<feature type="compositionally biased region" description="Basic and acidic residues" evidence="1">
    <location>
        <begin position="776"/>
        <end position="795"/>
    </location>
</feature>
<feature type="compositionally biased region" description="Basic and acidic residues" evidence="1">
    <location>
        <begin position="200"/>
        <end position="213"/>
    </location>
</feature>
<feature type="compositionally biased region" description="Basic and acidic residues" evidence="1">
    <location>
        <begin position="510"/>
        <end position="528"/>
    </location>
</feature>
<name>A0A9Y4KA45_9TELE</name>
<feature type="compositionally biased region" description="Basic and acidic residues" evidence="1">
    <location>
        <begin position="1300"/>
        <end position="1316"/>
    </location>
</feature>
<feature type="compositionally biased region" description="Basic and acidic residues" evidence="1">
    <location>
        <begin position="665"/>
        <end position="675"/>
    </location>
</feature>
<feature type="compositionally biased region" description="Polar residues" evidence="1">
    <location>
        <begin position="473"/>
        <end position="483"/>
    </location>
</feature>